<feature type="compositionally biased region" description="Polar residues" evidence="1">
    <location>
        <begin position="353"/>
        <end position="366"/>
    </location>
</feature>
<comment type="caution">
    <text evidence="2">The sequence shown here is derived from an EMBL/GenBank/DDBJ whole genome shotgun (WGS) entry which is preliminary data.</text>
</comment>
<name>A0A9P1G4V2_9DINO</name>
<evidence type="ECO:0000313" key="2">
    <source>
        <dbReference type="EMBL" id="CAI4000098.1"/>
    </source>
</evidence>
<evidence type="ECO:0000313" key="3">
    <source>
        <dbReference type="EMBL" id="CAL1153473.1"/>
    </source>
</evidence>
<protein>
    <submittedName>
        <fullName evidence="4">BZIP domain-containing protein</fullName>
    </submittedName>
</protein>
<feature type="region of interest" description="Disordered" evidence="1">
    <location>
        <begin position="166"/>
        <end position="197"/>
    </location>
</feature>
<dbReference type="OrthoDB" id="426028at2759"/>
<evidence type="ECO:0000256" key="1">
    <source>
        <dbReference type="SAM" id="MobiDB-lite"/>
    </source>
</evidence>
<dbReference type="AlphaFoldDB" id="A0A9P1G4V2"/>
<feature type="compositionally biased region" description="Polar residues" evidence="1">
    <location>
        <begin position="179"/>
        <end position="191"/>
    </location>
</feature>
<gene>
    <name evidence="2" type="ORF">C1SCF055_LOCUS26245</name>
</gene>
<evidence type="ECO:0000313" key="4">
    <source>
        <dbReference type="EMBL" id="CAL4787410.1"/>
    </source>
</evidence>
<feature type="region of interest" description="Disordered" evidence="1">
    <location>
        <begin position="395"/>
        <end position="428"/>
    </location>
</feature>
<keyword evidence="5" id="KW-1185">Reference proteome</keyword>
<reference evidence="2" key="1">
    <citation type="submission" date="2022-10" db="EMBL/GenBank/DDBJ databases">
        <authorList>
            <person name="Chen Y."/>
            <person name="Dougan E. K."/>
            <person name="Chan C."/>
            <person name="Rhodes N."/>
            <person name="Thang M."/>
        </authorList>
    </citation>
    <scope>NUCLEOTIDE SEQUENCE</scope>
</reference>
<proteinExistence type="predicted"/>
<sequence>MAVLRPLLVQRLGEIARVQSQGSRWESKSLEVRDNDEVLETEVPGVLLGQLKPLLIRHWDSGFEERGLGFFNEVGQFVNLRKMKHFIAELLKWRCKRQELVRSQAVKASAVDQALETRLILATSTRHNDMVLCCSYCSGSGLKGSMSSPMASAPAASPSKTQASSFSSSSVVAEGNSPEDASSPQAPSGSKSLEKESQRLRIENAELKKRLQFGSEFLKQENRRLRVENAELKKRLYFAGPYAQGASTTSVPIWFPVPVMASGCSGCGATPAGVQQATAEQVSPHSVTPGSVTPIPPRSFWVPLPSNVMSPSGQPWPQGQLVAVQISGPAQTPPSTYSETSQQENFLPRNILSDPTTASQVSSSASPDHDSGFAVPFQTDDRWVCIPSGIVERHKAQFETPASGDDHEHGGNAQVQAGQHAVCEEGRR</sequence>
<dbReference type="CDD" id="cd14686">
    <property type="entry name" value="bZIP"/>
    <property type="match status" value="1"/>
</dbReference>
<accession>A0A9P1G4V2</accession>
<evidence type="ECO:0000313" key="5">
    <source>
        <dbReference type="Proteomes" id="UP001152797"/>
    </source>
</evidence>
<dbReference type="Proteomes" id="UP001152797">
    <property type="component" value="Unassembled WGS sequence"/>
</dbReference>
<organism evidence="2">
    <name type="scientific">Cladocopium goreaui</name>
    <dbReference type="NCBI Taxonomy" id="2562237"/>
    <lineage>
        <taxon>Eukaryota</taxon>
        <taxon>Sar</taxon>
        <taxon>Alveolata</taxon>
        <taxon>Dinophyceae</taxon>
        <taxon>Suessiales</taxon>
        <taxon>Symbiodiniaceae</taxon>
        <taxon>Cladocopium</taxon>
    </lineage>
</organism>
<dbReference type="EMBL" id="CAMXCT010002735">
    <property type="protein sequence ID" value="CAI4000098.1"/>
    <property type="molecule type" value="Genomic_DNA"/>
</dbReference>
<dbReference type="EMBL" id="CAMXCT020002735">
    <property type="protein sequence ID" value="CAL1153473.1"/>
    <property type="molecule type" value="Genomic_DNA"/>
</dbReference>
<reference evidence="3" key="2">
    <citation type="submission" date="2024-04" db="EMBL/GenBank/DDBJ databases">
        <authorList>
            <person name="Chen Y."/>
            <person name="Shah S."/>
            <person name="Dougan E. K."/>
            <person name="Thang M."/>
            <person name="Chan C."/>
        </authorList>
    </citation>
    <scope>NUCLEOTIDE SEQUENCE [LARGE SCALE GENOMIC DNA]</scope>
</reference>
<feature type="region of interest" description="Disordered" evidence="1">
    <location>
        <begin position="353"/>
        <end position="374"/>
    </location>
</feature>
<dbReference type="EMBL" id="CAMXCT030002735">
    <property type="protein sequence ID" value="CAL4787410.1"/>
    <property type="molecule type" value="Genomic_DNA"/>
</dbReference>